<dbReference type="InterPro" id="IPR013762">
    <property type="entry name" value="Integrase-like_cat_sf"/>
</dbReference>
<comment type="caution">
    <text evidence="13">The sequence shown here is derived from an EMBL/GenBank/DDBJ whole genome shotgun (WGS) entry which is preliminary data.</text>
</comment>
<keyword evidence="5 9" id="KW-0229">DNA integration</keyword>
<keyword evidence="4 9" id="KW-0159">Chromosome partition</keyword>
<dbReference type="SUPFAM" id="SSF47823">
    <property type="entry name" value="lambda integrase-like, N-terminal domain"/>
    <property type="match status" value="1"/>
</dbReference>
<evidence type="ECO:0000259" key="12">
    <source>
        <dbReference type="PROSITE" id="PS51900"/>
    </source>
</evidence>
<evidence type="ECO:0000313" key="14">
    <source>
        <dbReference type="Proteomes" id="UP001519363"/>
    </source>
</evidence>
<feature type="active site" description="O-(3'-phospho-DNA)-tyrosine intermediate" evidence="9">
    <location>
        <position position="365"/>
    </location>
</feature>
<dbReference type="InterPro" id="IPR011010">
    <property type="entry name" value="DNA_brk_join_enz"/>
</dbReference>
<proteinExistence type="inferred from homology"/>
<feature type="domain" description="Tyr recombinase" evidence="11">
    <location>
        <begin position="191"/>
        <end position="378"/>
    </location>
</feature>
<dbReference type="Gene3D" id="1.10.443.10">
    <property type="entry name" value="Intergrase catalytic core"/>
    <property type="match status" value="1"/>
</dbReference>
<dbReference type="InterPro" id="IPR050090">
    <property type="entry name" value="Tyrosine_recombinase_XerCD"/>
</dbReference>
<evidence type="ECO:0000256" key="4">
    <source>
        <dbReference type="ARBA" id="ARBA00022829"/>
    </source>
</evidence>
<dbReference type="CDD" id="cd00798">
    <property type="entry name" value="INT_XerDC_C"/>
    <property type="match status" value="1"/>
</dbReference>
<dbReference type="PANTHER" id="PTHR30349:SF77">
    <property type="entry name" value="TYROSINE RECOMBINASE XERC"/>
    <property type="match status" value="1"/>
</dbReference>
<feature type="active site" evidence="9">
    <location>
        <position position="330"/>
    </location>
</feature>
<organism evidence="13 14">
    <name type="scientific">Crossiella equi</name>
    <dbReference type="NCBI Taxonomy" id="130796"/>
    <lineage>
        <taxon>Bacteria</taxon>
        <taxon>Bacillati</taxon>
        <taxon>Actinomycetota</taxon>
        <taxon>Actinomycetes</taxon>
        <taxon>Pseudonocardiales</taxon>
        <taxon>Pseudonocardiaceae</taxon>
        <taxon>Crossiella</taxon>
    </lineage>
</organism>
<dbReference type="SUPFAM" id="SSF56349">
    <property type="entry name" value="DNA breaking-rejoining enzymes"/>
    <property type="match status" value="1"/>
</dbReference>
<keyword evidence="2 9" id="KW-0963">Cytoplasm</keyword>
<evidence type="ECO:0000256" key="3">
    <source>
        <dbReference type="ARBA" id="ARBA00022618"/>
    </source>
</evidence>
<dbReference type="RefSeq" id="WP_086787918.1">
    <property type="nucleotide sequence ID" value="NZ_JAGIOO010000001.1"/>
</dbReference>
<dbReference type="HAMAP" id="MF_01808">
    <property type="entry name" value="Recomb_XerC_XerD"/>
    <property type="match status" value="1"/>
</dbReference>
<dbReference type="PANTHER" id="PTHR30349">
    <property type="entry name" value="PHAGE INTEGRASE-RELATED"/>
    <property type="match status" value="1"/>
</dbReference>
<dbReference type="Pfam" id="PF02899">
    <property type="entry name" value="Phage_int_SAM_1"/>
    <property type="match status" value="1"/>
</dbReference>
<keyword evidence="6 9" id="KW-0238">DNA-binding</keyword>
<sequence>MPTPSGERRPATGAASARALLPATLARPLAEFERHLTLERDVSPHTTRAYLGDVVSLLTHFTGELDSSAPGTSEAATSGTEAAAEGPAVDAARKAASPADAAAGAGDAAAGPGNADAGNAEKAPSEGPDLSSLDLAELRSWLAAQRAAGASRTTLARRAAAARTFTGWAAKAGYLDNDPGPRLASARPHRHLPSVLRAEQATAAMEASKAGAAEGDPVALRDHAIVELLYATGVRVSELCGLDLGDIDHARRVALVLGKGDKQRSVPYGEPADRAIRAWLAQGRPQLVCAASHAALFLGARGGRLDPRVVRRVVHDMVGSVPGAAPIGPHGLRHSAATHLLEGGADLRSVQELLGHATLATTQLYTHVTVERLKAIHDRTHPRS</sequence>
<reference evidence="13 14" key="1">
    <citation type="submission" date="2021-03" db="EMBL/GenBank/DDBJ databases">
        <title>Sequencing the genomes of 1000 actinobacteria strains.</title>
        <authorList>
            <person name="Klenk H.-P."/>
        </authorList>
    </citation>
    <scope>NUCLEOTIDE SEQUENCE [LARGE SCALE GENOMIC DNA]</scope>
    <source>
        <strain evidence="13 14">DSM 44580</strain>
    </source>
</reference>
<evidence type="ECO:0000256" key="8">
    <source>
        <dbReference type="ARBA" id="ARBA00023306"/>
    </source>
</evidence>
<evidence type="ECO:0000256" key="2">
    <source>
        <dbReference type="ARBA" id="ARBA00022490"/>
    </source>
</evidence>
<evidence type="ECO:0000256" key="1">
    <source>
        <dbReference type="ARBA" id="ARBA00004496"/>
    </source>
</evidence>
<dbReference type="Proteomes" id="UP001519363">
    <property type="component" value="Unassembled WGS sequence"/>
</dbReference>
<comment type="function">
    <text evidence="9">Site-specific tyrosine recombinase, which acts by catalyzing the cutting and rejoining of the recombining DNA molecules. The XerC-XerD complex is essential to convert dimers of the bacterial chromosome into monomers to permit their segregation at cell division. It also contributes to the segregational stability of plasmids.</text>
</comment>
<evidence type="ECO:0000256" key="7">
    <source>
        <dbReference type="ARBA" id="ARBA00023172"/>
    </source>
</evidence>
<comment type="subunit">
    <text evidence="9">Forms a cyclic heterotetrameric complex composed of two molecules of XerC and two molecules of XerD.</text>
</comment>
<protein>
    <recommendedName>
        <fullName evidence="9">Tyrosine recombinase XerC</fullName>
    </recommendedName>
</protein>
<dbReference type="PROSITE" id="PS51898">
    <property type="entry name" value="TYR_RECOMBINASE"/>
    <property type="match status" value="1"/>
</dbReference>
<comment type="subcellular location">
    <subcellularLocation>
        <location evidence="1 9">Cytoplasm</location>
    </subcellularLocation>
</comment>
<dbReference type="Pfam" id="PF00589">
    <property type="entry name" value="Phage_integrase"/>
    <property type="match status" value="1"/>
</dbReference>
<accession>A0ABS5AKH3</accession>
<feature type="active site" evidence="9">
    <location>
        <position position="259"/>
    </location>
</feature>
<dbReference type="Gene3D" id="1.10.150.130">
    <property type="match status" value="1"/>
</dbReference>
<evidence type="ECO:0000256" key="6">
    <source>
        <dbReference type="ARBA" id="ARBA00023125"/>
    </source>
</evidence>
<gene>
    <name evidence="9" type="primary">xerC</name>
    <name evidence="13" type="ORF">JOF53_005940</name>
</gene>
<feature type="compositionally biased region" description="Low complexity" evidence="10">
    <location>
        <begin position="71"/>
        <end position="120"/>
    </location>
</feature>
<dbReference type="InterPro" id="IPR002104">
    <property type="entry name" value="Integrase_catalytic"/>
</dbReference>
<dbReference type="InterPro" id="IPR023009">
    <property type="entry name" value="Tyrosine_recombinase_XerC/XerD"/>
</dbReference>
<evidence type="ECO:0000256" key="10">
    <source>
        <dbReference type="SAM" id="MobiDB-lite"/>
    </source>
</evidence>
<feature type="domain" description="Core-binding (CB)" evidence="12">
    <location>
        <begin position="23"/>
        <end position="170"/>
    </location>
</feature>
<comment type="similarity">
    <text evidence="9">Belongs to the 'phage' integrase family. XerC subfamily.</text>
</comment>
<name>A0ABS5AKH3_9PSEU</name>
<dbReference type="PROSITE" id="PS51900">
    <property type="entry name" value="CB"/>
    <property type="match status" value="1"/>
</dbReference>
<evidence type="ECO:0000313" key="13">
    <source>
        <dbReference type="EMBL" id="MBP2477068.1"/>
    </source>
</evidence>
<feature type="active site" evidence="9">
    <location>
        <position position="356"/>
    </location>
</feature>
<dbReference type="EMBL" id="JAGIOO010000001">
    <property type="protein sequence ID" value="MBP2477068.1"/>
    <property type="molecule type" value="Genomic_DNA"/>
</dbReference>
<evidence type="ECO:0000259" key="11">
    <source>
        <dbReference type="PROSITE" id="PS51898"/>
    </source>
</evidence>
<feature type="active site" evidence="9">
    <location>
        <position position="235"/>
    </location>
</feature>
<evidence type="ECO:0000256" key="9">
    <source>
        <dbReference type="HAMAP-Rule" id="MF_01808"/>
    </source>
</evidence>
<dbReference type="InterPro" id="IPR044068">
    <property type="entry name" value="CB"/>
</dbReference>
<keyword evidence="14" id="KW-1185">Reference proteome</keyword>
<dbReference type="InterPro" id="IPR004107">
    <property type="entry name" value="Integrase_SAM-like_N"/>
</dbReference>
<feature type="active site" evidence="9">
    <location>
        <position position="333"/>
    </location>
</feature>
<keyword evidence="7 9" id="KW-0233">DNA recombination</keyword>
<keyword evidence="8 9" id="KW-0131">Cell cycle</keyword>
<feature type="region of interest" description="Disordered" evidence="10">
    <location>
        <begin position="64"/>
        <end position="131"/>
    </location>
</feature>
<dbReference type="InterPro" id="IPR010998">
    <property type="entry name" value="Integrase_recombinase_N"/>
</dbReference>
<evidence type="ECO:0000256" key="5">
    <source>
        <dbReference type="ARBA" id="ARBA00022908"/>
    </source>
</evidence>
<keyword evidence="3 9" id="KW-0132">Cell division</keyword>